<dbReference type="CDD" id="cd03230">
    <property type="entry name" value="ABC_DR_subfamily_A"/>
    <property type="match status" value="1"/>
</dbReference>
<dbReference type="InterPro" id="IPR051782">
    <property type="entry name" value="ABC_Transporter_VariousFunc"/>
</dbReference>
<dbReference type="GO" id="GO:0005524">
    <property type="term" value="F:ATP binding"/>
    <property type="evidence" value="ECO:0007669"/>
    <property type="project" value="UniProtKB-KW"/>
</dbReference>
<dbReference type="KEGG" id="sjv:SJAV_21360"/>
<dbReference type="PANTHER" id="PTHR42939:SF1">
    <property type="entry name" value="ABC TRANSPORTER ATP-BINDING PROTEIN ALBC-RELATED"/>
    <property type="match status" value="1"/>
</dbReference>
<dbReference type="Pfam" id="PF00005">
    <property type="entry name" value="ABC_tran"/>
    <property type="match status" value="1"/>
</dbReference>
<evidence type="ECO:0000259" key="4">
    <source>
        <dbReference type="PROSITE" id="PS50893"/>
    </source>
</evidence>
<dbReference type="InterPro" id="IPR003439">
    <property type="entry name" value="ABC_transporter-like_ATP-bd"/>
</dbReference>
<dbReference type="SUPFAM" id="SSF52540">
    <property type="entry name" value="P-loop containing nucleoside triphosphate hydrolases"/>
    <property type="match status" value="1"/>
</dbReference>
<accession>A0AAT9GTE2</accession>
<evidence type="ECO:0000256" key="2">
    <source>
        <dbReference type="ARBA" id="ARBA00022741"/>
    </source>
</evidence>
<name>A0AAT9GTE2_9CREN</name>
<proteinExistence type="predicted"/>
<dbReference type="Gene3D" id="3.40.50.300">
    <property type="entry name" value="P-loop containing nucleotide triphosphate hydrolases"/>
    <property type="match status" value="1"/>
</dbReference>
<feature type="domain" description="ABC transporter" evidence="4">
    <location>
        <begin position="2"/>
        <end position="213"/>
    </location>
</feature>
<evidence type="ECO:0000256" key="3">
    <source>
        <dbReference type="ARBA" id="ARBA00022840"/>
    </source>
</evidence>
<keyword evidence="2" id="KW-0547">Nucleotide-binding</keyword>
<dbReference type="EMBL" id="AP031322">
    <property type="protein sequence ID" value="BFH74192.1"/>
    <property type="molecule type" value="Genomic_DNA"/>
</dbReference>
<organism evidence="5">
    <name type="scientific">Sulfurisphaera javensis</name>
    <dbReference type="NCBI Taxonomy" id="2049879"/>
    <lineage>
        <taxon>Archaea</taxon>
        <taxon>Thermoproteota</taxon>
        <taxon>Thermoprotei</taxon>
        <taxon>Sulfolobales</taxon>
        <taxon>Sulfolobaceae</taxon>
        <taxon>Sulfurisphaera</taxon>
    </lineage>
</organism>
<protein>
    <submittedName>
        <fullName evidence="5">ABC transporter ATP-binding protein</fullName>
    </submittedName>
</protein>
<dbReference type="InterPro" id="IPR027417">
    <property type="entry name" value="P-loop_NTPase"/>
</dbReference>
<dbReference type="GeneID" id="92355086"/>
<dbReference type="SMART" id="SM00382">
    <property type="entry name" value="AAA"/>
    <property type="match status" value="1"/>
</dbReference>
<dbReference type="AlphaFoldDB" id="A0AAT9GTE2"/>
<dbReference type="PROSITE" id="PS50893">
    <property type="entry name" value="ABC_TRANSPORTER_2"/>
    <property type="match status" value="1"/>
</dbReference>
<evidence type="ECO:0000313" key="5">
    <source>
        <dbReference type="EMBL" id="BFH74192.1"/>
    </source>
</evidence>
<dbReference type="PANTHER" id="PTHR42939">
    <property type="entry name" value="ABC TRANSPORTER ATP-BINDING PROTEIN ALBC-RELATED"/>
    <property type="match status" value="1"/>
</dbReference>
<keyword evidence="3 5" id="KW-0067">ATP-binding</keyword>
<dbReference type="InterPro" id="IPR003593">
    <property type="entry name" value="AAA+_ATPase"/>
</dbReference>
<evidence type="ECO:0000256" key="1">
    <source>
        <dbReference type="ARBA" id="ARBA00022448"/>
    </source>
</evidence>
<reference evidence="5" key="1">
    <citation type="submission" date="2024-03" db="EMBL/GenBank/DDBJ databases">
        <title>Complete genome sequence of Sulfurisphaera javensis strain KD-1.</title>
        <authorList>
            <person name="Sakai H."/>
            <person name="Nur N."/>
            <person name="Suwanto A."/>
            <person name="Kurosawa N."/>
        </authorList>
    </citation>
    <scope>NUCLEOTIDE SEQUENCE</scope>
    <source>
        <strain evidence="5">KD-1</strain>
    </source>
</reference>
<dbReference type="GO" id="GO:0016887">
    <property type="term" value="F:ATP hydrolysis activity"/>
    <property type="evidence" value="ECO:0007669"/>
    <property type="project" value="InterPro"/>
</dbReference>
<keyword evidence="1" id="KW-0813">Transport</keyword>
<dbReference type="RefSeq" id="WP_369609726.1">
    <property type="nucleotide sequence ID" value="NZ_AP031322.1"/>
</dbReference>
<gene>
    <name evidence="5" type="ORF">SJAV_21360</name>
</gene>
<sequence>MIELVNLTKKYGKKIALDRITAKIDKGIVGVIGPNGAGKSTLFGVLAGVLNYEGECKIFEIECRNTKKVHQIASFSLDNPYFPNVKVKDLLQLAGVDKEIMSEFQAEELLNKNFNSLSMGQMKIVTLAIALGKDADVYILDEPTANLDVDKRDIFYRLLLKKAKNIVISSHELSEISNILNKALIIRNGKILFNGTLQELIQKYKNTFVIKTDTPDMIRKIFGDNASVFGNLVIIEGLSSIDEVWEKLKKYDVNNHIFGVEKADLNIIYRRMVNDNI</sequence>